<evidence type="ECO:0000313" key="2">
    <source>
        <dbReference type="EMBL" id="TGO03240.1"/>
    </source>
</evidence>
<dbReference type="Pfam" id="PF03781">
    <property type="entry name" value="FGE-sulfatase"/>
    <property type="match status" value="1"/>
</dbReference>
<gene>
    <name evidence="2" type="ORF">PN36_10450</name>
</gene>
<dbReference type="SUPFAM" id="SSF56436">
    <property type="entry name" value="C-type lectin-like"/>
    <property type="match status" value="1"/>
</dbReference>
<sequence length="245" mass="28810">MDKSTFQDCLKILGKLGPEMVIIPEGKFRMGDRRGEHDERHVRKVWVEKFAMCRYEVTFEEYDLFAEETDRGRPDDEGMGRANRPVINVSWLDAMAYVDWLSEQTGKPYGLPSEAQWEYAARARSTKKYWWGNIASHEYANLNSKDRWKYTAPVGSFDKPNDFGLYDTVGNVWEWVADPYHETYQGAPKDASVWEENEMGNYKMLRGGSWFNKPKDEWARAANRHHLNQRQRNHHLGFRCSLKVE</sequence>
<dbReference type="InterPro" id="IPR051043">
    <property type="entry name" value="Sulfatase_Mod_Factor_Kinase"/>
</dbReference>
<organism evidence="2 3">
    <name type="scientific">Candidatus Thiomargarita nelsonii</name>
    <dbReference type="NCBI Taxonomy" id="1003181"/>
    <lineage>
        <taxon>Bacteria</taxon>
        <taxon>Pseudomonadati</taxon>
        <taxon>Pseudomonadota</taxon>
        <taxon>Gammaproteobacteria</taxon>
        <taxon>Thiotrichales</taxon>
        <taxon>Thiotrichaceae</taxon>
        <taxon>Thiomargarita</taxon>
    </lineage>
</organism>
<dbReference type="AlphaFoldDB" id="A0A4E0QUQ3"/>
<dbReference type="EMBL" id="JSZA02000032">
    <property type="protein sequence ID" value="TGO03240.1"/>
    <property type="molecule type" value="Genomic_DNA"/>
</dbReference>
<name>A0A4E0QUQ3_9GAMM</name>
<dbReference type="InterPro" id="IPR016187">
    <property type="entry name" value="CTDL_fold"/>
</dbReference>
<comment type="caution">
    <text evidence="2">The sequence shown here is derived from an EMBL/GenBank/DDBJ whole genome shotgun (WGS) entry which is preliminary data.</text>
</comment>
<reference evidence="2 3" key="1">
    <citation type="journal article" date="2016" name="Front. Microbiol.">
        <title>Single-Cell (Meta-)Genomics of a Dimorphic Candidatus Thiomargarita nelsonii Reveals Genomic Plasticity.</title>
        <authorList>
            <person name="Flood B.E."/>
            <person name="Fliss P."/>
            <person name="Jones D.S."/>
            <person name="Dick G.J."/>
            <person name="Jain S."/>
            <person name="Kaster A.K."/>
            <person name="Winkel M."/>
            <person name="Mussmann M."/>
            <person name="Bailey J."/>
        </authorList>
    </citation>
    <scope>NUCLEOTIDE SEQUENCE [LARGE SCALE GENOMIC DNA]</scope>
    <source>
        <strain evidence="2">Hydrate Ridge</strain>
    </source>
</reference>
<dbReference type="GO" id="GO:0120147">
    <property type="term" value="F:formylglycine-generating oxidase activity"/>
    <property type="evidence" value="ECO:0007669"/>
    <property type="project" value="TreeGrafter"/>
</dbReference>
<feature type="domain" description="Sulfatase-modifying factor enzyme-like" evidence="1">
    <location>
        <begin position="18"/>
        <end position="240"/>
    </location>
</feature>
<accession>A0A4E0QUQ3</accession>
<dbReference type="Gene3D" id="3.90.1580.10">
    <property type="entry name" value="paralog of FGE (formylglycine-generating enzyme)"/>
    <property type="match status" value="1"/>
</dbReference>
<keyword evidence="3" id="KW-1185">Reference proteome</keyword>
<protein>
    <recommendedName>
        <fullName evidence="1">Sulfatase-modifying factor enzyme-like domain-containing protein</fullName>
    </recommendedName>
</protein>
<evidence type="ECO:0000313" key="3">
    <source>
        <dbReference type="Proteomes" id="UP000030428"/>
    </source>
</evidence>
<dbReference type="InterPro" id="IPR005532">
    <property type="entry name" value="SUMF_dom"/>
</dbReference>
<dbReference type="InterPro" id="IPR042095">
    <property type="entry name" value="SUMF_sf"/>
</dbReference>
<proteinExistence type="predicted"/>
<dbReference type="PANTHER" id="PTHR23150">
    <property type="entry name" value="SULFATASE MODIFYING FACTOR 1, 2"/>
    <property type="match status" value="1"/>
</dbReference>
<dbReference type="PANTHER" id="PTHR23150:SF35">
    <property type="entry name" value="BLL6746 PROTEIN"/>
    <property type="match status" value="1"/>
</dbReference>
<evidence type="ECO:0000259" key="1">
    <source>
        <dbReference type="Pfam" id="PF03781"/>
    </source>
</evidence>
<dbReference type="Proteomes" id="UP000030428">
    <property type="component" value="Unassembled WGS sequence"/>
</dbReference>